<feature type="compositionally biased region" description="Polar residues" evidence="1">
    <location>
        <begin position="326"/>
        <end position="355"/>
    </location>
</feature>
<feature type="region of interest" description="Disordered" evidence="1">
    <location>
        <begin position="394"/>
        <end position="448"/>
    </location>
</feature>
<feature type="compositionally biased region" description="Polar residues" evidence="1">
    <location>
        <begin position="205"/>
        <end position="214"/>
    </location>
</feature>
<feature type="compositionally biased region" description="Polar residues" evidence="1">
    <location>
        <begin position="702"/>
        <end position="719"/>
    </location>
</feature>
<feature type="compositionally biased region" description="Basic and acidic residues" evidence="1">
    <location>
        <begin position="561"/>
        <end position="573"/>
    </location>
</feature>
<feature type="compositionally biased region" description="Acidic residues" evidence="1">
    <location>
        <begin position="806"/>
        <end position="846"/>
    </location>
</feature>
<feature type="compositionally biased region" description="Basic and acidic residues" evidence="1">
    <location>
        <begin position="847"/>
        <end position="869"/>
    </location>
</feature>
<dbReference type="SMART" id="SM00384">
    <property type="entry name" value="AT_hook"/>
    <property type="match status" value="2"/>
</dbReference>
<evidence type="ECO:0000313" key="3">
    <source>
        <dbReference type="Proteomes" id="UP000053095"/>
    </source>
</evidence>
<feature type="compositionally biased region" description="Low complexity" evidence="1">
    <location>
        <begin position="258"/>
        <end position="268"/>
    </location>
</feature>
<name>A0A6V8HEG4_TALPI</name>
<comment type="caution">
    <text evidence="2">The sequence shown here is derived from an EMBL/GenBank/DDBJ whole genome shotgun (WGS) entry which is preliminary data.</text>
</comment>
<dbReference type="Proteomes" id="UP000053095">
    <property type="component" value="Unassembled WGS sequence"/>
</dbReference>
<feature type="compositionally biased region" description="Acidic residues" evidence="1">
    <location>
        <begin position="590"/>
        <end position="606"/>
    </location>
</feature>
<feature type="region of interest" description="Disordered" evidence="1">
    <location>
        <begin position="1"/>
        <end position="20"/>
    </location>
</feature>
<evidence type="ECO:0008006" key="4">
    <source>
        <dbReference type="Google" id="ProtNLM"/>
    </source>
</evidence>
<dbReference type="GO" id="GO:0003677">
    <property type="term" value="F:DNA binding"/>
    <property type="evidence" value="ECO:0007669"/>
    <property type="project" value="InterPro"/>
</dbReference>
<feature type="compositionally biased region" description="Low complexity" evidence="1">
    <location>
        <begin position="394"/>
        <end position="405"/>
    </location>
</feature>
<sequence length="1086" mass="122533">MSSVSSSASSPDALGPEGDALYLISSPVPEFSGRQSWVPPYTIQTPRRQERMPRRTPKQQTSQTMRFNDIILPASPHMRQRSMSPTKMQSEGNLSPWRIRVTVEAEHEDDEHTQDGPRKKLKPSTITTKVPLKDEESNPPSAKKRRGRPRKSDVREKSLSPIKGSPGRTPKQQPPDSVKRPRGRPRKSMQTEPVAQSIEAVESPVRNNMQSTTLDGVIDRESPEPFMTADMGTPSDASSEPDPFLDMAGSGAFEEQSPRPNSRRFSPPVVFDLPDSQNAKPTPAAMSAQQATPQASVSPIRFHTGTTPVNTLHAGHTPRKLRRSYPTPTSSSLVDGTGEPSTTAEQHNGTKSITDPTDVHHEYDTIMESEDFSMVSLDTLPSAKQAGLSSILSSSKSSLKPFSEKQNAVSTENTNGRTTKSPQVITSHVPGPSTTPHSKPVGLQNGHESDDQVVPVAVDTVAMNASVPEPFVRPAVEKSKKKFLSLARTVRLGLSLHDTLIHQNLDAEDSDEEEEDIASAADRLKHIFGDLDMESQRHLQAGLRFGELVARGTMRSRRLRRQEERELEARERETSEEEEPVELPQQADTFSDEDSPEEEDLPEEEEMSRTQRMEAQWQRERELVSRQIDMAGSDNVIVLDSDDVSVQNGAEERVYEEDEANEEKSEEDDDYGDVWQEEARNHDSSSNRHSTFASSMDEKRPSTTNHRQGSSYRNISQRYDWNPDKGEIPPLGRSRTAQLRDEEVDLSLLLKPRDTPKSRQYYGMSPRTASSQRLQSDRSSRYGGPSRDASSPVERSSLGNGRANDEIEDIQDDVEEDNEMLDDDLIEEQEEDEEQEQGEDEQEHDQDDDRDRDNVYIPEEREATDEHTPFDPSITTPEQTMPGPKQSWFRRITNNFTPGWWTTSKEVPLDESQSPPFPINEQTPSLKRSRAARDAEEAREIEQVTPAISTIQSRIKKHRLSSLPSPRVLATSGYFTDAHYVALKRLYWEAKRYPERFPYHPTAHRDEMLGDSLWTSDGEHGLPIAKIQFGILDRFVSELISADIRNGGRGQIGWTEDDLHKRLFSIIVGEEIRRERREQRLLNEMR</sequence>
<organism evidence="2 3">
    <name type="scientific">Talaromyces pinophilus</name>
    <name type="common">Penicillium pinophilum</name>
    <dbReference type="NCBI Taxonomy" id="128442"/>
    <lineage>
        <taxon>Eukaryota</taxon>
        <taxon>Fungi</taxon>
        <taxon>Dikarya</taxon>
        <taxon>Ascomycota</taxon>
        <taxon>Pezizomycotina</taxon>
        <taxon>Eurotiomycetes</taxon>
        <taxon>Eurotiomycetidae</taxon>
        <taxon>Eurotiales</taxon>
        <taxon>Trichocomaceae</taxon>
        <taxon>Talaromyces</taxon>
        <taxon>Talaromyces sect. Talaromyces</taxon>
    </lineage>
</organism>
<evidence type="ECO:0000256" key="1">
    <source>
        <dbReference type="SAM" id="MobiDB-lite"/>
    </source>
</evidence>
<feature type="region of interest" description="Disordered" evidence="1">
    <location>
        <begin position="30"/>
        <end position="366"/>
    </location>
</feature>
<dbReference type="InterPro" id="IPR017956">
    <property type="entry name" value="AT_hook_DNA-bd_motif"/>
</dbReference>
<feature type="compositionally biased region" description="Basic and acidic residues" evidence="1">
    <location>
        <begin position="677"/>
        <end position="686"/>
    </location>
</feature>
<dbReference type="EMBL" id="DF933830">
    <property type="protein sequence ID" value="GAM39693.1"/>
    <property type="molecule type" value="Genomic_DNA"/>
</dbReference>
<feature type="compositionally biased region" description="Polar residues" evidence="1">
    <location>
        <begin position="287"/>
        <end position="297"/>
    </location>
</feature>
<accession>A0A6V8HEG4</accession>
<keyword evidence="3" id="KW-1185">Reference proteome</keyword>
<proteinExistence type="predicted"/>
<reference evidence="3" key="1">
    <citation type="journal article" date="2015" name="Genome Announc.">
        <title>Draft genome sequence of Talaromyces cellulolyticus strain Y-94, a source of lignocellulosic biomass-degrading enzymes.</title>
        <authorList>
            <person name="Fujii T."/>
            <person name="Koike H."/>
            <person name="Sawayama S."/>
            <person name="Yano S."/>
            <person name="Inoue H."/>
        </authorList>
    </citation>
    <scope>NUCLEOTIDE SEQUENCE [LARGE SCALE GENOMIC DNA]</scope>
    <source>
        <strain evidence="3">Y-94</strain>
    </source>
</reference>
<feature type="region of interest" description="Disordered" evidence="1">
    <location>
        <begin position="556"/>
        <end position="886"/>
    </location>
</feature>
<feature type="compositionally biased region" description="Polar residues" evidence="1">
    <location>
        <begin position="81"/>
        <end position="93"/>
    </location>
</feature>
<protein>
    <recommendedName>
        <fullName evidence="4">AT DNA binding protein</fullName>
    </recommendedName>
</protein>
<evidence type="ECO:0000313" key="2">
    <source>
        <dbReference type="EMBL" id="GAM39693.1"/>
    </source>
</evidence>
<feature type="compositionally biased region" description="Polar residues" evidence="1">
    <location>
        <begin position="406"/>
        <end position="437"/>
    </location>
</feature>
<gene>
    <name evidence="2" type="ORF">TCE0_034f11445</name>
</gene>
<feature type="compositionally biased region" description="Basic and acidic residues" evidence="1">
    <location>
        <begin position="607"/>
        <end position="624"/>
    </location>
</feature>
<feature type="compositionally biased region" description="Low complexity" evidence="1">
    <location>
        <begin position="1"/>
        <end position="10"/>
    </location>
</feature>
<feature type="region of interest" description="Disordered" evidence="1">
    <location>
        <begin position="906"/>
        <end position="927"/>
    </location>
</feature>
<dbReference type="AlphaFoldDB" id="A0A6V8HEG4"/>
<feature type="compositionally biased region" description="Acidic residues" evidence="1">
    <location>
        <begin position="654"/>
        <end position="676"/>
    </location>
</feature>